<dbReference type="EMBL" id="JACBKZ010000014">
    <property type="protein sequence ID" value="KAF5932324.1"/>
    <property type="molecule type" value="Genomic_DNA"/>
</dbReference>
<reference evidence="9" key="1">
    <citation type="journal article" date="2020" name="Nat. Commun.">
        <title>Genome assembly of wild tea tree DASZ reveals pedigree and selection history of tea varieties.</title>
        <authorList>
            <person name="Zhang W."/>
            <person name="Zhang Y."/>
            <person name="Qiu H."/>
            <person name="Guo Y."/>
            <person name="Wan H."/>
            <person name="Zhang X."/>
            <person name="Scossa F."/>
            <person name="Alseekh S."/>
            <person name="Zhang Q."/>
            <person name="Wang P."/>
            <person name="Xu L."/>
            <person name="Schmidt M.H."/>
            <person name="Jia X."/>
            <person name="Li D."/>
            <person name="Zhu A."/>
            <person name="Guo F."/>
            <person name="Chen W."/>
            <person name="Ni D."/>
            <person name="Usadel B."/>
            <person name="Fernie A.R."/>
            <person name="Wen W."/>
        </authorList>
    </citation>
    <scope>NUCLEOTIDE SEQUENCE [LARGE SCALE GENOMIC DNA]</scope>
    <source>
        <strain evidence="9">cv. G240</strain>
    </source>
</reference>
<evidence type="ECO:0000256" key="6">
    <source>
        <dbReference type="SAM" id="MobiDB-lite"/>
    </source>
</evidence>
<proteinExistence type="predicted"/>
<feature type="region of interest" description="Disordered" evidence="6">
    <location>
        <begin position="75"/>
        <end position="141"/>
    </location>
</feature>
<keyword evidence="3" id="KW-0238">DNA-binding</keyword>
<feature type="compositionally biased region" description="Basic and acidic residues" evidence="6">
    <location>
        <begin position="127"/>
        <end position="141"/>
    </location>
</feature>
<evidence type="ECO:0000256" key="2">
    <source>
        <dbReference type="ARBA" id="ARBA00023015"/>
    </source>
</evidence>
<keyword evidence="2" id="KW-0805">Transcription regulation</keyword>
<protein>
    <recommendedName>
        <fullName evidence="7">MBD domain-containing protein</fullName>
    </recommendedName>
</protein>
<dbReference type="Pfam" id="PF01429">
    <property type="entry name" value="MBD"/>
    <property type="match status" value="1"/>
</dbReference>
<dbReference type="PANTHER" id="PTHR33729:SF6">
    <property type="entry name" value="METHYL-CPG-BINDING DOMAIN-CONTAINING PROTEIN 11"/>
    <property type="match status" value="1"/>
</dbReference>
<evidence type="ECO:0000259" key="7">
    <source>
        <dbReference type="PROSITE" id="PS50982"/>
    </source>
</evidence>
<dbReference type="InterPro" id="IPR016177">
    <property type="entry name" value="DNA-bd_dom_sf"/>
</dbReference>
<dbReference type="Proteomes" id="UP000593564">
    <property type="component" value="Unassembled WGS sequence"/>
</dbReference>
<evidence type="ECO:0000256" key="4">
    <source>
        <dbReference type="ARBA" id="ARBA00023163"/>
    </source>
</evidence>
<dbReference type="SUPFAM" id="SSF54171">
    <property type="entry name" value="DNA-binding domain"/>
    <property type="match status" value="1"/>
</dbReference>
<comment type="subcellular location">
    <subcellularLocation>
        <location evidence="1">Nucleus</location>
    </subcellularLocation>
</comment>
<organism evidence="8 9">
    <name type="scientific">Camellia sinensis</name>
    <name type="common">Tea plant</name>
    <name type="synonym">Thea sinensis</name>
    <dbReference type="NCBI Taxonomy" id="4442"/>
    <lineage>
        <taxon>Eukaryota</taxon>
        <taxon>Viridiplantae</taxon>
        <taxon>Streptophyta</taxon>
        <taxon>Embryophyta</taxon>
        <taxon>Tracheophyta</taxon>
        <taxon>Spermatophyta</taxon>
        <taxon>Magnoliopsida</taxon>
        <taxon>eudicotyledons</taxon>
        <taxon>Gunneridae</taxon>
        <taxon>Pentapetalae</taxon>
        <taxon>asterids</taxon>
        <taxon>Ericales</taxon>
        <taxon>Theaceae</taxon>
        <taxon>Camellia</taxon>
    </lineage>
</organism>
<keyword evidence="5" id="KW-0539">Nucleus</keyword>
<dbReference type="InterPro" id="IPR039622">
    <property type="entry name" value="MBD10/11"/>
</dbReference>
<comment type="caution">
    <text evidence="8">The sequence shown here is derived from an EMBL/GenBank/DDBJ whole genome shotgun (WGS) entry which is preliminary data.</text>
</comment>
<reference evidence="8 9" key="2">
    <citation type="submission" date="2020-07" db="EMBL/GenBank/DDBJ databases">
        <title>Genome assembly of wild tea tree DASZ reveals pedigree and selection history of tea varieties.</title>
        <authorList>
            <person name="Zhang W."/>
        </authorList>
    </citation>
    <scope>NUCLEOTIDE SEQUENCE [LARGE SCALE GENOMIC DNA]</scope>
    <source>
        <strain evidence="9">cv. G240</strain>
        <tissue evidence="8">Leaf</tissue>
    </source>
</reference>
<feature type="compositionally biased region" description="Basic and acidic residues" evidence="6">
    <location>
        <begin position="95"/>
        <end position="107"/>
    </location>
</feature>
<accession>A0A7J7FZC9</accession>
<keyword evidence="9" id="KW-1185">Reference proteome</keyword>
<evidence type="ECO:0000256" key="5">
    <source>
        <dbReference type="ARBA" id="ARBA00023242"/>
    </source>
</evidence>
<sequence>MASSADETQSLPNDDIVSVELPAPPAWKKLNLDYLIVCSHLGSCQRKEVLQGRTEIVFIAPTGEEINNRKQLEQYLKSHPGNPAVSEFDWGTGETPRRSARISEKVRATPPSSESVPSKKRSRKSSGSKDRQGDRNHCRGN</sequence>
<dbReference type="PROSITE" id="PS50982">
    <property type="entry name" value="MBD"/>
    <property type="match status" value="1"/>
</dbReference>
<evidence type="ECO:0000313" key="9">
    <source>
        <dbReference type="Proteomes" id="UP000593564"/>
    </source>
</evidence>
<feature type="domain" description="MBD" evidence="7">
    <location>
        <begin position="13"/>
        <end position="95"/>
    </location>
</feature>
<dbReference type="AlphaFoldDB" id="A0A7J7FZC9"/>
<name>A0A7J7FZC9_CAMSI</name>
<dbReference type="GO" id="GO:0005634">
    <property type="term" value="C:nucleus"/>
    <property type="evidence" value="ECO:0007669"/>
    <property type="project" value="UniProtKB-SubCell"/>
</dbReference>
<evidence type="ECO:0000313" key="8">
    <source>
        <dbReference type="EMBL" id="KAF5932324.1"/>
    </source>
</evidence>
<dbReference type="Gene3D" id="3.30.890.10">
    <property type="entry name" value="Methyl-cpg-binding Protein 2, Chain A"/>
    <property type="match status" value="1"/>
</dbReference>
<dbReference type="InterPro" id="IPR001739">
    <property type="entry name" value="Methyl_CpG_DNA-bd"/>
</dbReference>
<evidence type="ECO:0000256" key="1">
    <source>
        <dbReference type="ARBA" id="ARBA00004123"/>
    </source>
</evidence>
<dbReference type="PANTHER" id="PTHR33729">
    <property type="entry name" value="METHYL-CPG BINDING DOMAIN CONTAINING PROTEIN, EXPRESSED"/>
    <property type="match status" value="1"/>
</dbReference>
<evidence type="ECO:0000256" key="3">
    <source>
        <dbReference type="ARBA" id="ARBA00023125"/>
    </source>
</evidence>
<dbReference type="GO" id="GO:0003677">
    <property type="term" value="F:DNA binding"/>
    <property type="evidence" value="ECO:0007669"/>
    <property type="project" value="UniProtKB-KW"/>
</dbReference>
<keyword evidence="4" id="KW-0804">Transcription</keyword>
<gene>
    <name evidence="8" type="ORF">HYC85_028495</name>
</gene>